<dbReference type="AlphaFoldDB" id="A0A6J6CV97"/>
<reference evidence="1" key="1">
    <citation type="submission" date="2020-05" db="EMBL/GenBank/DDBJ databases">
        <authorList>
            <person name="Chiriac C."/>
            <person name="Salcher M."/>
            <person name="Ghai R."/>
            <person name="Kavagutti S V."/>
        </authorList>
    </citation>
    <scope>NUCLEOTIDE SEQUENCE</scope>
</reference>
<organism evidence="1">
    <name type="scientific">freshwater metagenome</name>
    <dbReference type="NCBI Taxonomy" id="449393"/>
    <lineage>
        <taxon>unclassified sequences</taxon>
        <taxon>metagenomes</taxon>
        <taxon>ecological metagenomes</taxon>
    </lineage>
</organism>
<accession>A0A6J6CV97</accession>
<evidence type="ECO:0000313" key="1">
    <source>
        <dbReference type="EMBL" id="CAB4555054.1"/>
    </source>
</evidence>
<proteinExistence type="predicted"/>
<sequence>MHGPARIANDFLGPASELLLAEHVVEAHHAFGVCDGGECGIGLATPDDKRRTVLSLQNGELGLDFAESIEQRVVLSIADQRFVTCVVGVGRLKNALGYFSRFGLGFLEVGCIGHTCTASLPTALSVRSMVNWPSTRVPT</sequence>
<name>A0A6J6CV97_9ZZZZ</name>
<gene>
    <name evidence="1" type="ORF">UFOPK1591_00318</name>
</gene>
<dbReference type="EMBL" id="CAEZTD010000014">
    <property type="protein sequence ID" value="CAB4555054.1"/>
    <property type="molecule type" value="Genomic_DNA"/>
</dbReference>
<protein>
    <submittedName>
        <fullName evidence="1">Unannotated protein</fullName>
    </submittedName>
</protein>